<keyword evidence="2 5" id="KW-0378">Hydrolase</keyword>
<dbReference type="Pfam" id="PF00929">
    <property type="entry name" value="RNase_T"/>
    <property type="match status" value="1"/>
</dbReference>
<dbReference type="SMART" id="SM00479">
    <property type="entry name" value="EXOIII"/>
    <property type="match status" value="1"/>
</dbReference>
<evidence type="ECO:0000256" key="1">
    <source>
        <dbReference type="ARBA" id="ARBA00022722"/>
    </source>
</evidence>
<protein>
    <submittedName>
        <fullName evidence="5">Putative exonuclease</fullName>
        <ecNumber evidence="5">3.1.-.-</ecNumber>
    </submittedName>
</protein>
<name>W6JX93_9MICO</name>
<dbReference type="PANTHER" id="PTHR30231">
    <property type="entry name" value="DNA POLYMERASE III SUBUNIT EPSILON"/>
    <property type="match status" value="1"/>
</dbReference>
<dbReference type="EMBL" id="CAJA01000244">
    <property type="protein sequence ID" value="CCH73727.1"/>
    <property type="molecule type" value="Genomic_DNA"/>
</dbReference>
<evidence type="ECO:0000256" key="2">
    <source>
        <dbReference type="ARBA" id="ARBA00022801"/>
    </source>
</evidence>
<evidence type="ECO:0000256" key="3">
    <source>
        <dbReference type="ARBA" id="ARBA00022839"/>
    </source>
</evidence>
<dbReference type="STRING" id="1193182.BN11_3180003"/>
<keyword evidence="6" id="KW-1185">Reference proteome</keyword>
<feature type="domain" description="Exonuclease" evidence="4">
    <location>
        <begin position="28"/>
        <end position="179"/>
    </location>
</feature>
<accession>W6JX93</accession>
<evidence type="ECO:0000313" key="5">
    <source>
        <dbReference type="EMBL" id="CCH73727.1"/>
    </source>
</evidence>
<dbReference type="InterPro" id="IPR012337">
    <property type="entry name" value="RNaseH-like_sf"/>
</dbReference>
<keyword evidence="3 5" id="KW-0269">Exonuclease</keyword>
<evidence type="ECO:0000313" key="6">
    <source>
        <dbReference type="Proteomes" id="UP000035763"/>
    </source>
</evidence>
<dbReference type="GO" id="GO:0003676">
    <property type="term" value="F:nucleic acid binding"/>
    <property type="evidence" value="ECO:0007669"/>
    <property type="project" value="InterPro"/>
</dbReference>
<organism evidence="5 6">
    <name type="scientific">Nostocoides australiense Ben110</name>
    <dbReference type="NCBI Taxonomy" id="1193182"/>
    <lineage>
        <taxon>Bacteria</taxon>
        <taxon>Bacillati</taxon>
        <taxon>Actinomycetota</taxon>
        <taxon>Actinomycetes</taxon>
        <taxon>Micrococcales</taxon>
        <taxon>Intrasporangiaceae</taxon>
        <taxon>Nostocoides</taxon>
    </lineage>
</organism>
<dbReference type="PANTHER" id="PTHR30231:SF4">
    <property type="entry name" value="PROTEIN NEN2"/>
    <property type="match status" value="1"/>
</dbReference>
<reference evidence="5 6" key="1">
    <citation type="journal article" date="2013" name="ISME J.">
        <title>A metabolic model for members of the genus Tetrasphaera involved in enhanced biological phosphorus removal.</title>
        <authorList>
            <person name="Kristiansen R."/>
            <person name="Nguyen H.T.T."/>
            <person name="Saunders A.M."/>
            <person name="Nielsen J.L."/>
            <person name="Wimmer R."/>
            <person name="Le V.Q."/>
            <person name="McIlroy S.J."/>
            <person name="Petrovski S."/>
            <person name="Seviour R.J."/>
            <person name="Calteau A."/>
            <person name="Nielsen K.L."/>
            <person name="Nielsen P.H."/>
        </authorList>
    </citation>
    <scope>NUCLEOTIDE SEQUENCE [LARGE SCALE GENOMIC DNA]</scope>
    <source>
        <strain evidence="5 6">Ben110</strain>
    </source>
</reference>
<evidence type="ECO:0000259" key="4">
    <source>
        <dbReference type="SMART" id="SM00479"/>
    </source>
</evidence>
<dbReference type="RefSeq" id="WP_162213259.1">
    <property type="nucleotide sequence ID" value="NZ_HG764815.1"/>
</dbReference>
<sequence>MKITRRIRRKLRALKLRSWARSRLRLQDAVILDTETTDLFGQVIQISVIDLTGQVLLSTLVQPTTPVSAAATAVHGISDQDLLAAPALPVIAGQLLEVTRGRQLLAYNAPYDRQVLTKDLTTAGLDPAHLADRQNWVCLMRARALVENRGWVALGGPHHALGDCLATLDVLHGIARRST</sequence>
<dbReference type="CDD" id="cd06127">
    <property type="entry name" value="DEDDh"/>
    <property type="match status" value="1"/>
</dbReference>
<dbReference type="SUPFAM" id="SSF53098">
    <property type="entry name" value="Ribonuclease H-like"/>
    <property type="match status" value="1"/>
</dbReference>
<keyword evidence="1" id="KW-0540">Nuclease</keyword>
<proteinExistence type="predicted"/>
<dbReference type="InterPro" id="IPR013520">
    <property type="entry name" value="Ribonucl_H"/>
</dbReference>
<comment type="caution">
    <text evidence="5">The sequence shown here is derived from an EMBL/GenBank/DDBJ whole genome shotgun (WGS) entry which is preliminary data.</text>
</comment>
<dbReference type="EC" id="3.1.-.-" evidence="5"/>
<dbReference type="InterPro" id="IPR036397">
    <property type="entry name" value="RNaseH_sf"/>
</dbReference>
<dbReference type="Proteomes" id="UP000035763">
    <property type="component" value="Unassembled WGS sequence"/>
</dbReference>
<gene>
    <name evidence="5" type="ORF">BN11_3180003</name>
</gene>
<dbReference type="Gene3D" id="3.30.420.10">
    <property type="entry name" value="Ribonuclease H-like superfamily/Ribonuclease H"/>
    <property type="match status" value="1"/>
</dbReference>
<dbReference type="AlphaFoldDB" id="W6JX93"/>
<dbReference type="GO" id="GO:0008408">
    <property type="term" value="F:3'-5' exonuclease activity"/>
    <property type="evidence" value="ECO:0007669"/>
    <property type="project" value="TreeGrafter"/>
</dbReference>